<dbReference type="Gene3D" id="3.40.50.720">
    <property type="entry name" value="NAD(P)-binding Rossmann-like Domain"/>
    <property type="match status" value="1"/>
</dbReference>
<evidence type="ECO:0000313" key="3">
    <source>
        <dbReference type="EMBL" id="TYP79397.1"/>
    </source>
</evidence>
<protein>
    <submittedName>
        <fullName evidence="3">Putative dehydrogenase</fullName>
    </submittedName>
</protein>
<dbReference type="Proteomes" id="UP000323257">
    <property type="component" value="Unassembled WGS sequence"/>
</dbReference>
<dbReference type="OrthoDB" id="9815825at2"/>
<comment type="caution">
    <text evidence="3">The sequence shown here is derived from an EMBL/GenBank/DDBJ whole genome shotgun (WGS) entry which is preliminary data.</text>
</comment>
<evidence type="ECO:0000259" key="1">
    <source>
        <dbReference type="Pfam" id="PF01408"/>
    </source>
</evidence>
<feature type="domain" description="Gfo/Idh/MocA-like oxidoreductase N-terminal" evidence="1">
    <location>
        <begin position="5"/>
        <end position="121"/>
    </location>
</feature>
<evidence type="ECO:0000313" key="4">
    <source>
        <dbReference type="Proteomes" id="UP000323257"/>
    </source>
</evidence>
<reference evidence="3 4" key="1">
    <citation type="submission" date="2019-07" db="EMBL/GenBank/DDBJ databases">
        <title>Genomic Encyclopedia of Type Strains, Phase III (KMG-III): the genomes of soil and plant-associated and newly described type strains.</title>
        <authorList>
            <person name="Whitman W."/>
        </authorList>
    </citation>
    <scope>NUCLEOTIDE SEQUENCE [LARGE SCALE GENOMIC DNA]</scope>
    <source>
        <strain evidence="3 4">BL24</strain>
    </source>
</reference>
<dbReference type="PANTHER" id="PTHR43249:SF1">
    <property type="entry name" value="D-GLUCOSIDE 3-DEHYDROGENASE"/>
    <property type="match status" value="1"/>
</dbReference>
<name>A0A5S5CKH5_9BACL</name>
<dbReference type="PANTHER" id="PTHR43249">
    <property type="entry name" value="UDP-N-ACETYL-2-AMINO-2-DEOXY-D-GLUCURONATE OXIDASE"/>
    <property type="match status" value="1"/>
</dbReference>
<dbReference type="EMBL" id="VNHS01000001">
    <property type="protein sequence ID" value="TYP79397.1"/>
    <property type="molecule type" value="Genomic_DNA"/>
</dbReference>
<sequence>MSKIIHFGIVGAGVISASHAKVISGNPHARLLAVCDVDREKAEKLARAYGAAHIFTELADMLALEQLDVVIICLPSGMHEAAAIAAANAGKHILCEKPIDITLEKIDRMLEAADKNNVKLGCVYQRRTMPEAIAARQAIQEGKLGKMVLGDAYLKYYRSPEYYKSAGWRGTWEHDGGGALMNQGVHGIDLIQWMMGDIASVFAHSAALVRDIEVEDTAVVAVKYKSGALGVIQGATSVYPAQDTRFELHGEKGTFIFGDNGIQLWKTADDSVEIPGGSEAASPGADPRDISLEGHVVLIDDMIDAVLNDREPMINGAEARKAVAVIIAIYESSRTGKEVFL</sequence>
<proteinExistence type="predicted"/>
<dbReference type="InterPro" id="IPR036291">
    <property type="entry name" value="NAD(P)-bd_dom_sf"/>
</dbReference>
<dbReference type="GO" id="GO:0000166">
    <property type="term" value="F:nucleotide binding"/>
    <property type="evidence" value="ECO:0007669"/>
    <property type="project" value="InterPro"/>
</dbReference>
<dbReference type="InterPro" id="IPR055170">
    <property type="entry name" value="GFO_IDH_MocA-like_dom"/>
</dbReference>
<dbReference type="Gene3D" id="3.30.360.10">
    <property type="entry name" value="Dihydrodipicolinate Reductase, domain 2"/>
    <property type="match status" value="1"/>
</dbReference>
<dbReference type="InterPro" id="IPR000683">
    <property type="entry name" value="Gfo/Idh/MocA-like_OxRdtase_N"/>
</dbReference>
<dbReference type="Pfam" id="PF22725">
    <property type="entry name" value="GFO_IDH_MocA_C3"/>
    <property type="match status" value="1"/>
</dbReference>
<feature type="domain" description="GFO/IDH/MocA-like oxidoreductase" evidence="2">
    <location>
        <begin position="134"/>
        <end position="255"/>
    </location>
</feature>
<dbReference type="AlphaFoldDB" id="A0A5S5CKH5"/>
<dbReference type="SUPFAM" id="SSF51735">
    <property type="entry name" value="NAD(P)-binding Rossmann-fold domains"/>
    <property type="match status" value="1"/>
</dbReference>
<dbReference type="InterPro" id="IPR052515">
    <property type="entry name" value="Gfo/Idh/MocA_Oxidoreductase"/>
</dbReference>
<gene>
    <name evidence="3" type="ORF">BCM02_101515</name>
</gene>
<dbReference type="Pfam" id="PF01408">
    <property type="entry name" value="GFO_IDH_MocA"/>
    <property type="match status" value="1"/>
</dbReference>
<organism evidence="3 4">
    <name type="scientific">Paenibacillus methanolicus</name>
    <dbReference type="NCBI Taxonomy" id="582686"/>
    <lineage>
        <taxon>Bacteria</taxon>
        <taxon>Bacillati</taxon>
        <taxon>Bacillota</taxon>
        <taxon>Bacilli</taxon>
        <taxon>Bacillales</taxon>
        <taxon>Paenibacillaceae</taxon>
        <taxon>Paenibacillus</taxon>
    </lineage>
</organism>
<accession>A0A5S5CKH5</accession>
<keyword evidence="4" id="KW-1185">Reference proteome</keyword>
<evidence type="ECO:0000259" key="2">
    <source>
        <dbReference type="Pfam" id="PF22725"/>
    </source>
</evidence>
<dbReference type="SUPFAM" id="SSF55347">
    <property type="entry name" value="Glyceraldehyde-3-phosphate dehydrogenase-like, C-terminal domain"/>
    <property type="match status" value="1"/>
</dbReference>